<feature type="domain" description="Duffy-antigen binding" evidence="4">
    <location>
        <begin position="1065"/>
        <end position="1240"/>
    </location>
</feature>
<reference evidence="6" key="1">
    <citation type="journal article" date="2016" name="EMBO Mol. Med.">
        <title>Plasmodium falciparum var genes expressed in children with severe malaria encode CIDRalpha1 domains.</title>
        <authorList>
            <person name="Jespersen J.S."/>
            <person name="Wang C.W."/>
            <person name="Mkumbaye S.I."/>
            <person name="Minja D.T."/>
            <person name="Petersen B."/>
            <person name="Turner L."/>
            <person name="Petersen J.E."/>
            <person name="Lusingu J.P."/>
            <person name="Theander T.G."/>
            <person name="Lavstsen T."/>
        </authorList>
    </citation>
    <scope>NUCLEOTIDE SEQUENCE</scope>
    <source>
        <strain evidence="6">1919-4</strain>
    </source>
</reference>
<feature type="non-terminal residue" evidence="6">
    <location>
        <position position="2754"/>
    </location>
</feature>
<dbReference type="VEuPathDB" id="PlasmoDB:PfHB3_020026500"/>
<dbReference type="VEuPathDB" id="PlasmoDB:PfTG01_080005200"/>
<dbReference type="VEuPathDB" id="PlasmoDB:PfNF135_030005100"/>
<dbReference type="Gene3D" id="1.20.58.830">
    <property type="match status" value="6"/>
</dbReference>
<accession>A0A191VZ63</accession>
<dbReference type="Pfam" id="PF03011">
    <property type="entry name" value="PFEMP"/>
    <property type="match status" value="1"/>
</dbReference>
<organism evidence="6">
    <name type="scientific">Plasmodium falciparum</name>
    <name type="common">malaria parasite P. falciparum</name>
    <dbReference type="NCBI Taxonomy" id="5833"/>
    <lineage>
        <taxon>Eukaryota</taxon>
        <taxon>Sar</taxon>
        <taxon>Alveolata</taxon>
        <taxon>Apicomplexa</taxon>
        <taxon>Aconoidasida</taxon>
        <taxon>Haemosporida</taxon>
        <taxon>Plasmodiidae</taxon>
        <taxon>Plasmodium</taxon>
        <taxon>Plasmodium (Laverania)</taxon>
    </lineage>
</organism>
<keyword evidence="2" id="KW-0812">Transmembrane</keyword>
<protein>
    <submittedName>
        <fullName evidence="6">Erythrocyte membrane protein 1</fullName>
    </submittedName>
</protein>
<dbReference type="GO" id="GO:0016020">
    <property type="term" value="C:membrane"/>
    <property type="evidence" value="ECO:0007669"/>
    <property type="project" value="InterPro"/>
</dbReference>
<feature type="domain" description="Duffy-antigen binding" evidence="4">
    <location>
        <begin position="1575"/>
        <end position="1721"/>
    </location>
</feature>
<dbReference type="FunFam" id="1.20.1310.20:FF:000004">
    <property type="entry name" value="Erythrocyte membrane protein 1, PfEMP1"/>
    <property type="match status" value="1"/>
</dbReference>
<feature type="compositionally biased region" description="Acidic residues" evidence="1">
    <location>
        <begin position="1425"/>
        <end position="1516"/>
    </location>
</feature>
<dbReference type="VEuPathDB" id="PlasmoDB:PfTG01_090042300"/>
<dbReference type="VEuPathDB" id="PlasmoDB:PfGB4_110006900"/>
<dbReference type="VEuPathDB" id="PlasmoDB:PF3D7_0400400"/>
<dbReference type="InterPro" id="IPR016641">
    <property type="entry name" value="EGD2/NACA0like"/>
</dbReference>
<feature type="region of interest" description="Disordered" evidence="1">
    <location>
        <begin position="1380"/>
        <end position="1532"/>
    </location>
</feature>
<dbReference type="Pfam" id="PF22672">
    <property type="entry name" value="DBL_C"/>
    <property type="match status" value="2"/>
</dbReference>
<feature type="domain" description="Duffy-binding-like" evidence="5">
    <location>
        <begin position="2202"/>
        <end position="2326"/>
    </location>
</feature>
<dbReference type="EMBL" id="KX154877">
    <property type="protein sequence ID" value="ANJ20997.1"/>
    <property type="molecule type" value="Genomic_DNA"/>
</dbReference>
<dbReference type="VEuPathDB" id="PlasmoDB:PfSD01_070041400"/>
<dbReference type="Pfam" id="PF05424">
    <property type="entry name" value="Duffy_binding"/>
    <property type="match status" value="6"/>
</dbReference>
<dbReference type="VEuPathDB" id="PlasmoDB:PfGN01_100005900"/>
<dbReference type="VEuPathDB" id="PlasmoDB:PfKH02_030005900"/>
<evidence type="ECO:0000259" key="3">
    <source>
        <dbReference type="Pfam" id="PF03011"/>
    </source>
</evidence>
<dbReference type="Gene3D" id="1.20.1310.20">
    <property type="entry name" value="Duffy-antigen binding domain"/>
    <property type="match status" value="6"/>
</dbReference>
<gene>
    <name evidence="6" type="primary">var</name>
</gene>
<feature type="domain" description="Duffy-antigen binding" evidence="4">
    <location>
        <begin position="649"/>
        <end position="823"/>
    </location>
</feature>
<evidence type="ECO:0000259" key="5">
    <source>
        <dbReference type="Pfam" id="PF22672"/>
    </source>
</evidence>
<feature type="transmembrane region" description="Helical" evidence="2">
    <location>
        <begin position="2732"/>
        <end position="2753"/>
    </location>
</feature>
<feature type="region of interest" description="Disordered" evidence="1">
    <location>
        <begin position="531"/>
        <end position="553"/>
    </location>
</feature>
<name>A0A191VZ63_PLAFA</name>
<sequence>DIVRGKDLYLGDQQEKDRLEENLRKIFKKIYEGLSNNGALKTRYQDKNGGNFFKLREYWWALNRQEIWKAITCKAPTGADYFVYKPNGVRTFTNTKCGHKDNNVPTNLDYVPQYLRWFEEWSEEFCRKRKHKLKDIIEKCRGTDSSGKPKYCSQNGYDCTKRIKKGDSCSRESNCTGCSNKCVDYDFWLEKQQNEFNMQKDKYDKEINGNNSLQNNKNNSIDKKYHYEFYKNFRKKGYNSLDKFLKLLNNGRYCQEKIEKEEIDFIKGVEKTFYRSDYCQPCPDCVVDCSNGTCEQDKKDENCRSKIIEEILQGEKPIEIEVLYSGNGKGVITEKLKDFCRGPNNYNDENLQKWKCYNKNNDYNKCEMISWLYQDPKESNLMLSVECFHSWAKNLLIDTIKWEHQLKNCINNTNVTDCTSKCIKNCECYEAWIKQKQKEWPQVKEVLKKKDETSHNYYDKLKDVFDRFLFQVMFALDQDEKVKWDQFKDDLNKKFESSKDKASTANSQDAIEFLLDHLKDNATTCKDNNSLEPCTSHPKPTPNPCGRNNNGGKLVRVKRPAEMMQRYARKQLLTRGSRNELKADASKGKYNNRGLGSALKTACDITLEHSNRNPVQSQEPCYGKNTGRFDIGTPWSYGEMEKKNTHPEAYMPPRREHMCTSNLEKLDVDSVIKNGNASHSLLGDVFLSAKYEAENIKKLYQQNNSKNGVIDQNDKETICRAMKYSFADIGDIIRGKDMWVQNTDATKLQAYLAKIFDKIKDNHKDIKGKLQYNGDTDHIKLREDWWEANRHQVWRAMKCATKEITNMNCNGIPIEDYIPQRLRWMTEWAEWFCKAQNKYYGELETQCGGCMGSDKGLSCIQDTQHCQQCDKQCKQYTEFITKWQPQWETMSYKYQTLYEEAERDATSGSVKKRTQLSKEDQRVVVFLKQLLPQNSVAARNRVKHAAPGLTGGTTTTPNTLYSSAAGYIHQELQQVGCNTQTRFCAEKRRGYAFKHPPKEYKDACGCNERNTKPPEKKEDKKDACEIVDGILNGQDGTKKIDGCKRKKNYKPWNCTSRQFKSGHTGACMPPRRQKLCVSGLTKQDRIEAIEHIRTEFIKSAAIETYFAWLKYKEINTGADKELQGGNIPEGFKRQMYYTFADYRSIFFGTDISSCQYIEGTSNEIKSILEDQTTKKKGDTYIEHNEKRQEWWETNGPDIWKGMLCALTHEIGDEKKNILEKYSYDKLKNESKNVTTPLEDFAKKPQFLRWMIEWGEEFCRERKKLEDNIKVGCSEGDGCNTPNHACKTACTEFQDYVKKKKVEFTEQTNRFVKNANEPNADQEYNDYKLKKGVAKQGNEYLQEKCDKRKCDCMKGNVGGFLTDEKPFGIYSHEYKNKCNCLQGKPSRSAPPPPVQPQPEAPQQPPQEQESVARSGASRDTQRDHDDDNLEDEEEEEEEESGDEGEEDDSSHEEEEDEDHGANDQDTEEEEEEEEDEVAEDDENASSDDEDEDHSGSDSDESGEEDDEDDDEVQEEEATQPKEPAPTAPKKKEVDVCEKVKGLLEGKDGETTINGCNKKEDKDWTCKDADVETTNTGACMPPRRQSLCLHDLTVESDTNDKDKLKDAFIRCVAKEIHFLWHKYKKHKIQDDKLKTGTIPEDFKHQMFYTFGDYRDLCVGTDISKLNTHTQAVKTNIDRIFPPTEPTNDTIRKEFWEKNAESIWQGMLCALSYNSNDKKMDPNVQKALTGPTSKYQYNIVTFSGNNSPTLEKFAQTPQFLRWFIEWGEEFCKKRKERLQTLQKACKFYECNISDENTKEKCEEACKKYQAFINKWKDQYEKQSKKFTKDKEKPEYAVDPDVASSENVYKYLSKKLKKIFHNGSTTEKCDYTCMENASTQTQTSACSQEQQQQGNTSSTQKDLPEAFDYPPKEIGDRCTCPKLPEPKYCVDKTAYDIRKESGKNSDSNLKGNGNTYTDNCNNAKRKDYANEAGETCTFNETFWSTNNTSIKECDGNTKERFQIEKYWDCHEDTAHGKYKLCIPPRRKYMCMKKLQDISGDDIHDSNDLLKKIQEAAKSEGNDIIKKILPKYPCNEDVICKYMKYSFADLGDIVRGTDNYKNSNGNNNKVEENLKKIFEKIHNINSLKKEYSKDKPDYQRLRSDWWDTNRKDIWKAMTCSAPEDAKIYITKEGGYISPLTFTKNKCGHNDDPPDYDYIPQPFRWISEWSETYCLAQKDLLETMKNCENCMKKNKNADCEQTQYGACRECRKKCEEYKKFVEKWKTQFETQNKAYQEIYRNATTSSGRHSNGIDENTKNFVKKLQENCRTDRNESLDTADKYLENASVCRRFKFGNKDSRHLNYAFHTDPPSYKEHCKCAKDFDPLDECPVDDNECKKYIKYGCPKKKFNNELQGWTNLFVRRNTKKHEDVIVPYRRIHLCLRNLTRNLSRIKNEKEFKEQILISSASEAKLLSEQYSTARDKAFEAIKYSFADIGNIIKGDDILGIGISLKLDNLIKGNGKINKSDLWWENNKEKIWNVMMCHYTGEDKTTSCPSHDNIDKEDQFLRWFQEWTESFCTRQKELKENVKKECNKVTCDKDTGKTDIKCTEACKNYSNFISIKQNEYESLKSEYDKSYKEKTGDREAHDYLKIKCKNGKCDCIFQNFIKKEKWEKPYGTLDDNLKSKCECITKESKCSEDIYKVQKEEIKPDAVHPPTAPDENHSDTATPEPPEKPEVPPLKPEDILPPQADEPFDSTILQTTIPFGVALALGSIAFLFLK</sequence>
<feature type="domain" description="Duffy-antigen binding" evidence="4">
    <location>
        <begin position="1"/>
        <end position="116"/>
    </location>
</feature>
<dbReference type="GO" id="GO:0005854">
    <property type="term" value="C:nascent polypeptide-associated complex"/>
    <property type="evidence" value="ECO:0007669"/>
    <property type="project" value="InterPro"/>
</dbReference>
<keyword evidence="2" id="KW-1133">Transmembrane helix</keyword>
<dbReference type="FunFam" id="1.20.58.830:FF:000029">
    <property type="entry name" value="Erythrocyte membrane protein 1, PfEMP1"/>
    <property type="match status" value="1"/>
</dbReference>
<dbReference type="VEuPathDB" id="PlasmoDB:PfIT_010005000"/>
<dbReference type="VEuPathDB" id="PlasmoDB:PfML01_000008000"/>
<dbReference type="VEuPathDB" id="PlasmoDB:PfSN01_130075300"/>
<dbReference type="Gene3D" id="1.20.58.1930">
    <property type="match status" value="1"/>
</dbReference>
<dbReference type="VEuPathDB" id="PlasmoDB:PfGN01_020028200"/>
<feature type="region of interest" description="Disordered" evidence="1">
    <location>
        <begin position="1880"/>
        <end position="1902"/>
    </location>
</feature>
<dbReference type="FunFam" id="1.20.58.830:FF:000021">
    <property type="entry name" value="Erythrocyte membrane protein 1, PfEMP1"/>
    <property type="match status" value="1"/>
</dbReference>
<feature type="non-terminal residue" evidence="6">
    <location>
        <position position="1"/>
    </location>
</feature>
<dbReference type="VEuPathDB" id="PlasmoDB:PfGB4_040006200"/>
<dbReference type="FunFam" id="1.20.58.1930:FF:000002">
    <property type="entry name" value="Erythrocyte membrane protein 1, PfEMP1"/>
    <property type="match status" value="1"/>
</dbReference>
<dbReference type="PANTHER" id="PTHR21713">
    <property type="entry name" value="NASCENT POLYPEPTIDE ASSOCIATED COMPLEX ALPHA SUBUNIT-RELATED"/>
    <property type="match status" value="1"/>
</dbReference>
<dbReference type="VEuPathDB" id="PlasmoDB:PfKH01_000028900"/>
<dbReference type="InterPro" id="IPR004258">
    <property type="entry name" value="DBL"/>
</dbReference>
<dbReference type="InterPro" id="IPR054595">
    <property type="entry name" value="DBL_C"/>
</dbReference>
<dbReference type="GO" id="GO:0046789">
    <property type="term" value="F:host cell surface receptor binding"/>
    <property type="evidence" value="ECO:0007669"/>
    <property type="project" value="InterPro"/>
</dbReference>
<feature type="region of interest" description="Disordered" evidence="1">
    <location>
        <begin position="2681"/>
        <end position="2727"/>
    </location>
</feature>
<evidence type="ECO:0000313" key="6">
    <source>
        <dbReference type="EMBL" id="ANJ20997.1"/>
    </source>
</evidence>
<dbReference type="SUPFAM" id="SSF140924">
    <property type="entry name" value="Duffy binding domain-like"/>
    <property type="match status" value="7"/>
</dbReference>
<dbReference type="VEuPathDB" id="PlasmoDB:PfKH01_120046900"/>
<dbReference type="VEuPathDB" id="PlasmoDB:PfSD01_070016400"/>
<feature type="compositionally biased region" description="Basic and acidic residues" evidence="1">
    <location>
        <begin position="2705"/>
        <end position="2718"/>
    </location>
</feature>
<feature type="compositionally biased region" description="Low complexity" evidence="1">
    <location>
        <begin position="1880"/>
        <end position="1889"/>
    </location>
</feature>
<evidence type="ECO:0000256" key="1">
    <source>
        <dbReference type="SAM" id="MobiDB-lite"/>
    </source>
</evidence>
<dbReference type="VEuPathDB" id="PlasmoDB:PfNF54_040005900"/>
<dbReference type="VEuPathDB" id="PlasmoDB:PfNF166_020005800"/>
<dbReference type="FunFam" id="1.20.58.830:FF:000006">
    <property type="entry name" value="Erythrocyte membrane protein 1, PfEMP1"/>
    <property type="match status" value="1"/>
</dbReference>
<dbReference type="VEuPathDB" id="PlasmoDB:PfML01_040005600"/>
<feature type="compositionally biased region" description="Pro residues" evidence="1">
    <location>
        <begin position="1387"/>
        <end position="1403"/>
    </location>
</feature>
<feature type="domain" description="Duffy-antigen binding" evidence="4">
    <location>
        <begin position="2016"/>
        <end position="2198"/>
    </location>
</feature>
<dbReference type="VEuPathDB" id="PlasmoDB:PfHB3_000008700"/>
<dbReference type="VEuPathDB" id="PlasmoDB:PfTG01_000010300"/>
<dbReference type="VEuPathDB" id="PlasmoDB:PF3D7_0800200"/>
<feature type="domain" description="Duffy-binding-like" evidence="3">
    <location>
        <begin position="388"/>
        <end position="530"/>
    </location>
</feature>
<evidence type="ECO:0000259" key="4">
    <source>
        <dbReference type="Pfam" id="PF05424"/>
    </source>
</evidence>
<dbReference type="FunFam" id="1.20.58.830:FF:000017">
    <property type="entry name" value="Erythrocyte membrane protein 1, PfEMP1"/>
    <property type="match status" value="1"/>
</dbReference>
<dbReference type="InterPro" id="IPR008602">
    <property type="entry name" value="Duffy-antigen-binding"/>
</dbReference>
<proteinExistence type="predicted"/>
<feature type="domain" description="Duffy-binding-like" evidence="5">
    <location>
        <begin position="120"/>
        <end position="276"/>
    </location>
</feature>
<evidence type="ECO:0000256" key="2">
    <source>
        <dbReference type="SAM" id="Phobius"/>
    </source>
</evidence>
<feature type="domain" description="Duffy-antigen binding" evidence="4">
    <location>
        <begin position="2405"/>
        <end position="2560"/>
    </location>
</feature>
<keyword evidence="2" id="KW-0472">Membrane</keyword>
<dbReference type="InterPro" id="IPR042202">
    <property type="entry name" value="Duffy-ag-bd_sf"/>
</dbReference>